<sequence>MKFLLPLLRNNLLQLSHANQLRYADTKNRTKTITLYMLIAAILMGLLAYLIYSLKIIYSIAWSLEEVVIELVVPMALICVILNIAISVFWGSGLLLSDTNIDSVLALPIPLRTLILSKLSVLFIVEVALTAALLLPMMVLFGLTADMGFPFYLIVLEITILFPVIPGLLGTMIGTQIYRILKSSSARIARLKAAAAILVLFAFMIFMFCKFPDIAAGNFGDVISTSTFTLYAGRYIHRLLNGDYLLIGLYFGGVFLIGVTLLYGLIKIFRNWYSNDAIQGSKSQPVDWNKETTEQHSPVSALLERERTRYFSLPVYLTNTACGLLFAAVFVLLVVLMSDKITPYIYQLAEYFQVPFADYDVLFIYAFSILTTISCTTYVSISIEGKQIEILKSLPIAAKSLFRVKLLHHLSMSVPTIFVLNTIMALYLQWSFPKAMLGYAFPLLCSVLIGMIGYILNLIFPNFEWENVTHIIKQSLPAILTALIGVVVTCGTAYLLLRFFPSSLFIGSWIACAIILLLFLAMVTWVDKKGQYLYYKV</sequence>
<evidence type="ECO:0000256" key="1">
    <source>
        <dbReference type="SAM" id="Phobius"/>
    </source>
</evidence>
<keyword evidence="1" id="KW-0472">Membrane</keyword>
<evidence type="ECO:0008006" key="4">
    <source>
        <dbReference type="Google" id="ProtNLM"/>
    </source>
</evidence>
<evidence type="ECO:0000313" key="2">
    <source>
        <dbReference type="EMBL" id="MSC64394.1"/>
    </source>
</evidence>
<dbReference type="RefSeq" id="WP_120020353.1">
    <property type="nucleotide sequence ID" value="NZ_JAEKCA010000002.1"/>
</dbReference>
<accession>A0A844DVX4</accession>
<comment type="caution">
    <text evidence="2">The sequence shown here is derived from an EMBL/GenBank/DDBJ whole genome shotgun (WGS) entry which is preliminary data.</text>
</comment>
<feature type="transmembrane region" description="Helical" evidence="1">
    <location>
        <begin position="33"/>
        <end position="52"/>
    </location>
</feature>
<keyword evidence="1" id="KW-0812">Transmembrane</keyword>
<feature type="transmembrane region" description="Helical" evidence="1">
    <location>
        <begin position="362"/>
        <end position="385"/>
    </location>
</feature>
<dbReference type="Proteomes" id="UP000461506">
    <property type="component" value="Unassembled WGS sequence"/>
</dbReference>
<feature type="transmembrane region" description="Helical" evidence="1">
    <location>
        <begin position="244"/>
        <end position="266"/>
    </location>
</feature>
<feature type="transmembrane region" description="Helical" evidence="1">
    <location>
        <begin position="406"/>
        <end position="430"/>
    </location>
</feature>
<feature type="transmembrane region" description="Helical" evidence="1">
    <location>
        <begin position="476"/>
        <end position="497"/>
    </location>
</feature>
<feature type="transmembrane region" description="Helical" evidence="1">
    <location>
        <begin position="191"/>
        <end position="208"/>
    </location>
</feature>
<evidence type="ECO:0000313" key="3">
    <source>
        <dbReference type="Proteomes" id="UP000461506"/>
    </source>
</evidence>
<feature type="transmembrane region" description="Helical" evidence="1">
    <location>
        <begin position="436"/>
        <end position="456"/>
    </location>
</feature>
<feature type="transmembrane region" description="Helical" evidence="1">
    <location>
        <begin position="72"/>
        <end position="96"/>
    </location>
</feature>
<keyword evidence="1" id="KW-1133">Transmembrane helix</keyword>
<feature type="transmembrane region" description="Helical" evidence="1">
    <location>
        <begin position="315"/>
        <end position="337"/>
    </location>
</feature>
<feature type="transmembrane region" description="Helical" evidence="1">
    <location>
        <begin position="116"/>
        <end position="143"/>
    </location>
</feature>
<feature type="transmembrane region" description="Helical" evidence="1">
    <location>
        <begin position="503"/>
        <end position="526"/>
    </location>
</feature>
<dbReference type="AlphaFoldDB" id="A0A844DVX4"/>
<dbReference type="EMBL" id="WKQN01000026">
    <property type="protein sequence ID" value="MSC64394.1"/>
    <property type="molecule type" value="Genomic_DNA"/>
</dbReference>
<organism evidence="2 3">
    <name type="scientific">Faecalibacterium prausnitzii</name>
    <dbReference type="NCBI Taxonomy" id="853"/>
    <lineage>
        <taxon>Bacteria</taxon>
        <taxon>Bacillati</taxon>
        <taxon>Bacillota</taxon>
        <taxon>Clostridia</taxon>
        <taxon>Eubacteriales</taxon>
        <taxon>Oscillospiraceae</taxon>
        <taxon>Faecalibacterium</taxon>
    </lineage>
</organism>
<proteinExistence type="predicted"/>
<name>A0A844DVX4_9FIRM</name>
<reference evidence="2 3" key="1">
    <citation type="journal article" date="2019" name="Nat. Med.">
        <title>A library of human gut bacterial isolates paired with longitudinal multiomics data enables mechanistic microbiome research.</title>
        <authorList>
            <person name="Poyet M."/>
            <person name="Groussin M."/>
            <person name="Gibbons S.M."/>
            <person name="Avila-Pacheco J."/>
            <person name="Jiang X."/>
            <person name="Kearney S.M."/>
            <person name="Perrotta A.R."/>
            <person name="Berdy B."/>
            <person name="Zhao S."/>
            <person name="Lieberman T.D."/>
            <person name="Swanson P.K."/>
            <person name="Smith M."/>
            <person name="Roesemann S."/>
            <person name="Alexander J.E."/>
            <person name="Rich S.A."/>
            <person name="Livny J."/>
            <person name="Vlamakis H."/>
            <person name="Clish C."/>
            <person name="Bullock K."/>
            <person name="Deik A."/>
            <person name="Scott J."/>
            <person name="Pierce K.A."/>
            <person name="Xavier R.J."/>
            <person name="Alm E.J."/>
        </authorList>
    </citation>
    <scope>NUCLEOTIDE SEQUENCE [LARGE SCALE GENOMIC DNA]</scope>
    <source>
        <strain evidence="2 3">BIOML-A1</strain>
    </source>
</reference>
<feature type="transmembrane region" description="Helical" evidence="1">
    <location>
        <begin position="149"/>
        <end position="170"/>
    </location>
</feature>
<protein>
    <recommendedName>
        <fullName evidence="4">ABC-2 type transport system permease protein</fullName>
    </recommendedName>
</protein>
<gene>
    <name evidence="2" type="ORF">GKD95_13945</name>
</gene>